<evidence type="ECO:0000313" key="3">
    <source>
        <dbReference type="EMBL" id="KAH7521160.1"/>
    </source>
</evidence>
<dbReference type="PANTHER" id="PTHR11017">
    <property type="entry name" value="LEUCINE-RICH REPEAT-CONTAINING PROTEIN"/>
    <property type="match status" value="1"/>
</dbReference>
<reference evidence="3" key="1">
    <citation type="journal article" date="2021" name="Front. Plant Sci.">
        <title>Chromosome-Scale Genome Assembly for Chinese Sour Jujube and Insights Into Its Genome Evolution and Domestication Signature.</title>
        <authorList>
            <person name="Shen L.-Y."/>
            <person name="Luo H."/>
            <person name="Wang X.-L."/>
            <person name="Wang X.-M."/>
            <person name="Qiu X.-J."/>
            <person name="Liu H."/>
            <person name="Zhou S.-S."/>
            <person name="Jia K.-H."/>
            <person name="Nie S."/>
            <person name="Bao Y.-T."/>
            <person name="Zhang R.-G."/>
            <person name="Yun Q.-Z."/>
            <person name="Chai Y.-H."/>
            <person name="Lu J.-Y."/>
            <person name="Li Y."/>
            <person name="Zhao S.-W."/>
            <person name="Mao J.-F."/>
            <person name="Jia S.-G."/>
            <person name="Mao Y.-M."/>
        </authorList>
    </citation>
    <scope>NUCLEOTIDE SEQUENCE</scope>
    <source>
        <strain evidence="3">AT0</strain>
        <tissue evidence="3">Leaf</tissue>
    </source>
</reference>
<dbReference type="PANTHER" id="PTHR11017:SF527">
    <property type="entry name" value="TMV RESISTANCE PROTEIN N-LIKE"/>
    <property type="match status" value="1"/>
</dbReference>
<comment type="caution">
    <text evidence="3">The sequence shown here is derived from an EMBL/GenBank/DDBJ whole genome shotgun (WGS) entry which is preliminary data.</text>
</comment>
<dbReference type="GO" id="GO:0006952">
    <property type="term" value="P:defense response"/>
    <property type="evidence" value="ECO:0007669"/>
    <property type="project" value="InterPro"/>
</dbReference>
<sequence length="152" mass="17651">MPNIRCNVNLPKDLDCLPKNLKFLKWKGYPLESLSSNFYPSELVELNMCHSRIEQLWEGEEVFSNLKFMKLSHSQNLIKTPNFIGVPNLETLVLEGCRNLVEVHPSIGFLEKLRLLNLKDCSSLTSSQISFQWNLLKFVFFQAAQVLKKFQM</sequence>
<keyword evidence="2" id="KW-0677">Repeat</keyword>
<dbReference type="Pfam" id="PF07725">
    <property type="entry name" value="LRR_3"/>
    <property type="match status" value="1"/>
</dbReference>
<dbReference type="Proteomes" id="UP000813462">
    <property type="component" value="Unassembled WGS sequence"/>
</dbReference>
<dbReference type="EMBL" id="JAEACU010000007">
    <property type="protein sequence ID" value="KAH7521160.1"/>
    <property type="molecule type" value="Genomic_DNA"/>
</dbReference>
<dbReference type="InterPro" id="IPR032675">
    <property type="entry name" value="LRR_dom_sf"/>
</dbReference>
<dbReference type="InterPro" id="IPR011713">
    <property type="entry name" value="Leu-rich_rpt_3"/>
</dbReference>
<dbReference type="Gene3D" id="3.80.10.10">
    <property type="entry name" value="Ribonuclease Inhibitor"/>
    <property type="match status" value="1"/>
</dbReference>
<dbReference type="InterPro" id="IPR044974">
    <property type="entry name" value="Disease_R_plants"/>
</dbReference>
<accession>A0A978V1C7</accession>
<organism evidence="3 4">
    <name type="scientific">Ziziphus jujuba var. spinosa</name>
    <dbReference type="NCBI Taxonomy" id="714518"/>
    <lineage>
        <taxon>Eukaryota</taxon>
        <taxon>Viridiplantae</taxon>
        <taxon>Streptophyta</taxon>
        <taxon>Embryophyta</taxon>
        <taxon>Tracheophyta</taxon>
        <taxon>Spermatophyta</taxon>
        <taxon>Magnoliopsida</taxon>
        <taxon>eudicotyledons</taxon>
        <taxon>Gunneridae</taxon>
        <taxon>Pentapetalae</taxon>
        <taxon>rosids</taxon>
        <taxon>fabids</taxon>
        <taxon>Rosales</taxon>
        <taxon>Rhamnaceae</taxon>
        <taxon>Paliureae</taxon>
        <taxon>Ziziphus</taxon>
    </lineage>
</organism>
<evidence type="ECO:0000256" key="1">
    <source>
        <dbReference type="ARBA" id="ARBA00022614"/>
    </source>
</evidence>
<evidence type="ECO:0000256" key="2">
    <source>
        <dbReference type="ARBA" id="ARBA00022737"/>
    </source>
</evidence>
<proteinExistence type="predicted"/>
<protein>
    <submittedName>
        <fullName evidence="3">Uncharacterized protein</fullName>
    </submittedName>
</protein>
<dbReference type="SUPFAM" id="SSF52058">
    <property type="entry name" value="L domain-like"/>
    <property type="match status" value="1"/>
</dbReference>
<name>A0A978V1C7_ZIZJJ</name>
<keyword evidence="1" id="KW-0433">Leucine-rich repeat</keyword>
<dbReference type="AlphaFoldDB" id="A0A978V1C7"/>
<evidence type="ECO:0000313" key="4">
    <source>
        <dbReference type="Proteomes" id="UP000813462"/>
    </source>
</evidence>
<gene>
    <name evidence="3" type="ORF">FEM48_Zijuj07G0003700</name>
</gene>